<evidence type="ECO:0000256" key="1">
    <source>
        <dbReference type="ARBA" id="ARBA00004442"/>
    </source>
</evidence>
<name>A0ABS2BNX9_9NEIS</name>
<dbReference type="EMBL" id="JAESND010000009">
    <property type="protein sequence ID" value="MBM3117339.1"/>
    <property type="molecule type" value="Genomic_DNA"/>
</dbReference>
<dbReference type="SUPFAM" id="SSF56935">
    <property type="entry name" value="Porins"/>
    <property type="match status" value="1"/>
</dbReference>
<dbReference type="InterPro" id="IPR036942">
    <property type="entry name" value="Beta-barrel_TonB_sf"/>
</dbReference>
<keyword evidence="2" id="KW-0472">Membrane</keyword>
<protein>
    <submittedName>
        <fullName evidence="4">Uncharacterized protein</fullName>
    </submittedName>
</protein>
<evidence type="ECO:0000256" key="2">
    <source>
        <dbReference type="ARBA" id="ARBA00023136"/>
    </source>
</evidence>
<reference evidence="4 5" key="1">
    <citation type="submission" date="2021-01" db="EMBL/GenBank/DDBJ databases">
        <title>Draft Genome Sequence and Polyhydroxyalkanoate Biosynthetic Potential of Jeongeupia naejangsanensis Type Strain DSM 24253.</title>
        <authorList>
            <person name="Turrini P."/>
            <person name="Artuso I."/>
            <person name="Lugli G.A."/>
            <person name="Frangipani E."/>
            <person name="Ventura M."/>
            <person name="Visca P."/>
        </authorList>
    </citation>
    <scope>NUCLEOTIDE SEQUENCE [LARGE SCALE GENOMIC DNA]</scope>
    <source>
        <strain evidence="4 5">DSM 24253</strain>
    </source>
</reference>
<evidence type="ECO:0000256" key="3">
    <source>
        <dbReference type="ARBA" id="ARBA00023237"/>
    </source>
</evidence>
<proteinExistence type="predicted"/>
<evidence type="ECO:0000313" key="4">
    <source>
        <dbReference type="EMBL" id="MBM3117339.1"/>
    </source>
</evidence>
<sequence>MAAQAVEREGVYLDLNETIQTRDSETYNTQFGVGYKVVDDNGIFDIRGSGLYRKGYGDNSDGYDNGNAFALEGLYKSPLLANTVRVLAGARWQIGKDEYTGRSFDGTRQDSSYSGDIRSSGYTLFGGAQFDLNPSLRLQALLSWGMSKATYDKALIAGSDANFVFNDDPEGDVKTTGLSFRVEYDVTTNWTVTAAAGFYRTSFDNIDGDLTPAAAAWAFGDPGATRVWMEGGEDINYSEYSIGARYQF</sequence>
<comment type="subcellular location">
    <subcellularLocation>
        <location evidence="1">Cell outer membrane</location>
    </subcellularLocation>
</comment>
<keyword evidence="5" id="KW-1185">Reference proteome</keyword>
<gene>
    <name evidence="4" type="ORF">JMJ54_16000</name>
</gene>
<dbReference type="Gene3D" id="2.40.170.20">
    <property type="entry name" value="TonB-dependent receptor, beta-barrel domain"/>
    <property type="match status" value="1"/>
</dbReference>
<accession>A0ABS2BNX9</accession>
<keyword evidence="3" id="KW-0998">Cell outer membrane</keyword>
<comment type="caution">
    <text evidence="4">The sequence shown here is derived from an EMBL/GenBank/DDBJ whole genome shotgun (WGS) entry which is preliminary data.</text>
</comment>
<dbReference type="RefSeq" id="WP_203539556.1">
    <property type="nucleotide sequence ID" value="NZ_JAESND010000009.1"/>
</dbReference>
<dbReference type="Proteomes" id="UP000809431">
    <property type="component" value="Unassembled WGS sequence"/>
</dbReference>
<evidence type="ECO:0000313" key="5">
    <source>
        <dbReference type="Proteomes" id="UP000809431"/>
    </source>
</evidence>
<organism evidence="4 5">
    <name type="scientific">Jeongeupia naejangsanensis</name>
    <dbReference type="NCBI Taxonomy" id="613195"/>
    <lineage>
        <taxon>Bacteria</taxon>
        <taxon>Pseudomonadati</taxon>
        <taxon>Pseudomonadota</taxon>
        <taxon>Betaproteobacteria</taxon>
        <taxon>Neisseriales</taxon>
        <taxon>Chitinibacteraceae</taxon>
        <taxon>Jeongeupia</taxon>
    </lineage>
</organism>